<keyword evidence="1" id="KW-0378">Hydrolase</keyword>
<gene>
    <name evidence="1" type="ORF">HV056_14110</name>
</gene>
<proteinExistence type="predicted"/>
<evidence type="ECO:0000313" key="1">
    <source>
        <dbReference type="EMBL" id="MBA8077668.1"/>
    </source>
</evidence>
<name>A0A7W3CAY0_ENTAS</name>
<protein>
    <submittedName>
        <fullName evidence="1">HNH endonuclease</fullName>
    </submittedName>
</protein>
<keyword evidence="1" id="KW-0255">Endonuclease</keyword>
<keyword evidence="1" id="KW-0540">Nuclease</keyword>
<dbReference type="AlphaFoldDB" id="A0A7W3CAY0"/>
<accession>A0A7W3CAY0</accession>
<dbReference type="Gene3D" id="1.10.30.50">
    <property type="match status" value="1"/>
</dbReference>
<dbReference type="Proteomes" id="UP000533461">
    <property type="component" value="Unassembled WGS sequence"/>
</dbReference>
<evidence type="ECO:0000313" key="2">
    <source>
        <dbReference type="Proteomes" id="UP000533461"/>
    </source>
</evidence>
<dbReference type="EMBL" id="JABXRP010000001">
    <property type="protein sequence ID" value="MBA8077668.1"/>
    <property type="molecule type" value="Genomic_DNA"/>
</dbReference>
<organism evidence="1 2">
    <name type="scientific">Enterobacter asburiae</name>
    <dbReference type="NCBI Taxonomy" id="61645"/>
    <lineage>
        <taxon>Bacteria</taxon>
        <taxon>Pseudomonadati</taxon>
        <taxon>Pseudomonadota</taxon>
        <taxon>Gammaproteobacteria</taxon>
        <taxon>Enterobacterales</taxon>
        <taxon>Enterobacteriaceae</taxon>
        <taxon>Enterobacter</taxon>
        <taxon>Enterobacter cloacae complex</taxon>
    </lineage>
</organism>
<reference evidence="1 2" key="1">
    <citation type="submission" date="2020-06" db="EMBL/GenBank/DDBJ databases">
        <title>REHAB project genomes.</title>
        <authorList>
            <person name="Shaw L.P."/>
        </authorList>
    </citation>
    <scope>NUCLEOTIDE SEQUENCE [LARGE SCALE GENOMIC DNA]</scope>
    <source>
        <strain evidence="1 2">RHBSTW-00074</strain>
    </source>
</reference>
<dbReference type="InterPro" id="IPR003615">
    <property type="entry name" value="HNH_nuc"/>
</dbReference>
<dbReference type="CDD" id="cd00085">
    <property type="entry name" value="HNHc"/>
    <property type="match status" value="1"/>
</dbReference>
<dbReference type="GO" id="GO:0004519">
    <property type="term" value="F:endonuclease activity"/>
    <property type="evidence" value="ECO:0007669"/>
    <property type="project" value="UniProtKB-KW"/>
</dbReference>
<comment type="caution">
    <text evidence="1">The sequence shown here is derived from an EMBL/GenBank/DDBJ whole genome shotgun (WGS) entry which is preliminary data.</text>
</comment>
<sequence length="178" mass="20489">MRVRRHGMTEKLSTRKDGKLVHTGGYLLVYAPDHPLACGSPRVYEHRKVYYDKHGAGPFRCHWCAKTVGWDTLHIDHLDDCKTNNKPDNLVPSCPVCNQKRGVDKMRRTMREKSDRRYTAHGKTMCLNEWADYLGISRNSIEYRLKAGWDINKVFSPRIGNSGPPSRKLAKIVHESVK</sequence>